<accession>A0A7C3I2M2</accession>
<gene>
    <name evidence="2" type="ORF">ENS59_12475</name>
</gene>
<dbReference type="SUPFAM" id="SSF55073">
    <property type="entry name" value="Nucleotide cyclase"/>
    <property type="match status" value="1"/>
</dbReference>
<dbReference type="InterPro" id="IPR029787">
    <property type="entry name" value="Nucleotide_cyclase"/>
</dbReference>
<feature type="domain" description="Guanylate cyclase" evidence="1">
    <location>
        <begin position="105"/>
        <end position="239"/>
    </location>
</feature>
<dbReference type="GO" id="GO:0035556">
    <property type="term" value="P:intracellular signal transduction"/>
    <property type="evidence" value="ECO:0007669"/>
    <property type="project" value="InterPro"/>
</dbReference>
<dbReference type="Gene3D" id="3.30.70.1230">
    <property type="entry name" value="Nucleotide cyclase"/>
    <property type="match status" value="1"/>
</dbReference>
<dbReference type="PROSITE" id="PS50125">
    <property type="entry name" value="GUANYLATE_CYCLASE_2"/>
    <property type="match status" value="1"/>
</dbReference>
<proteinExistence type="predicted"/>
<dbReference type="InterPro" id="IPR001054">
    <property type="entry name" value="A/G_cyclase"/>
</dbReference>
<dbReference type="EMBL" id="DSVL01000381">
    <property type="protein sequence ID" value="HFH30300.1"/>
    <property type="molecule type" value="Genomic_DNA"/>
</dbReference>
<protein>
    <recommendedName>
        <fullName evidence="1">Guanylate cyclase domain-containing protein</fullName>
    </recommendedName>
</protein>
<dbReference type="GO" id="GO:0004016">
    <property type="term" value="F:adenylate cyclase activity"/>
    <property type="evidence" value="ECO:0007669"/>
    <property type="project" value="UniProtKB-ARBA"/>
</dbReference>
<evidence type="ECO:0000313" key="2">
    <source>
        <dbReference type="EMBL" id="HFH30300.1"/>
    </source>
</evidence>
<sequence>MKSISDYTSTTSAVELYTFLAEAVAEERIQTFSELMEWVAPLPRDARFNAVIPRIFKLLRKLNWGFFRDIDPETYPKIWKEVVIPHKELKQCGDLKRNLTISDVYVGILDLHGYTRFCEKNKNNLSMLQMLDDIIQVDLMKIAKSYNVVFQRRQGDEMVLVGASACDVLAVTLLIIDTFAKRRTFNVKEQANHRSGYKIILEEMHVSAGIAGGKKFTPFIITKDGDLSGGVINTAARLQGRANELSSSKSIILVSRTVFTSFTAEMKTASHPFFTKTPIKFFDSGWISFKGISVAVHEVLYTEQDMRKLLYEAQMTDLYRAIEGGLWKDGIFIALLSLVSKVLRTMPKIRIDVTEQGLTQSFTNEDLIKFTQDTLSTFRLSQDYRKALQNLEKLVGYLDMIPRFDPLCLEYAHSILQEYKKILVHYEERISPKIEEKVSSVLPAKYRVLYEEGRRGSEVYQKLRERLYQTLTPLEISLLWSSVIDGLQKNLDVSIHSGKK</sequence>
<organism evidence="2">
    <name type="scientific">Gracilinema caldarium</name>
    <dbReference type="NCBI Taxonomy" id="215591"/>
    <lineage>
        <taxon>Bacteria</taxon>
        <taxon>Pseudomonadati</taxon>
        <taxon>Spirochaetota</taxon>
        <taxon>Spirochaetia</taxon>
        <taxon>Spirochaetales</taxon>
        <taxon>Breznakiellaceae</taxon>
        <taxon>Gracilinema</taxon>
    </lineage>
</organism>
<dbReference type="AlphaFoldDB" id="A0A7C3I2M2"/>
<evidence type="ECO:0000259" key="1">
    <source>
        <dbReference type="PROSITE" id="PS50125"/>
    </source>
</evidence>
<comment type="caution">
    <text evidence="2">The sequence shown here is derived from an EMBL/GenBank/DDBJ whole genome shotgun (WGS) entry which is preliminary data.</text>
</comment>
<reference evidence="2" key="1">
    <citation type="journal article" date="2020" name="mSystems">
        <title>Genome- and Community-Level Interaction Insights into Carbon Utilization and Element Cycling Functions of Hydrothermarchaeota in Hydrothermal Sediment.</title>
        <authorList>
            <person name="Zhou Z."/>
            <person name="Liu Y."/>
            <person name="Xu W."/>
            <person name="Pan J."/>
            <person name="Luo Z.H."/>
            <person name="Li M."/>
        </authorList>
    </citation>
    <scope>NUCLEOTIDE SEQUENCE [LARGE SCALE GENOMIC DNA]</scope>
    <source>
        <strain evidence="2">SpSt-503</strain>
    </source>
</reference>
<dbReference type="GO" id="GO:0009190">
    <property type="term" value="P:cyclic nucleotide biosynthetic process"/>
    <property type="evidence" value="ECO:0007669"/>
    <property type="project" value="InterPro"/>
</dbReference>
<name>A0A7C3I2M2_9SPIR</name>